<dbReference type="SUPFAM" id="SSF140990">
    <property type="entry name" value="FtsH protease domain-like"/>
    <property type="match status" value="1"/>
</dbReference>
<dbReference type="AlphaFoldDB" id="A5FZI6"/>
<dbReference type="GO" id="GO:0006508">
    <property type="term" value="P:proteolysis"/>
    <property type="evidence" value="ECO:0007669"/>
    <property type="project" value="InterPro"/>
</dbReference>
<dbReference type="EMBL" id="CP000697">
    <property type="protein sequence ID" value="ABQ31018.1"/>
    <property type="molecule type" value="Genomic_DNA"/>
</dbReference>
<evidence type="ECO:0000259" key="2">
    <source>
        <dbReference type="SMART" id="SM00382"/>
    </source>
</evidence>
<feature type="domain" description="AAA+ ATPase" evidence="2">
    <location>
        <begin position="185"/>
        <end position="325"/>
    </location>
</feature>
<dbReference type="Gene3D" id="1.10.8.60">
    <property type="match status" value="1"/>
</dbReference>
<dbReference type="InterPro" id="IPR003959">
    <property type="entry name" value="ATPase_AAA_core"/>
</dbReference>
<keyword evidence="1" id="KW-0547">Nucleotide-binding</keyword>
<sequence>MRAIVAKVILGYPCRGPRRPGVARSAPSFLVHEWDAGGDAKKGNEIRASVESGLREGRIVILLTGSRAVVPPELGAAADSTIYVTAPDRECLAAVLKAVDPVARRTSLRGLNLNAVTPVTLRLAYRPGTTATSYLRRLKALTQGSKEKASRFDSLHGIDKAKEWASALKLDLQLWRQGKISWHDLPRGLLLAGPPGTGKTSFAGAIADHAGIAFVPTSYATWQTSGAGHLGEVLKAMNAAFAQARLLAPSVLFIDELDTLGSRGGREQRDDWWRAIINALLEQMDGVASNEGVVMVGASNHPELIDSAILRAGRLEDRIDVGPPDVKALACIYAQHLAGRMEAGVDLQRIAWMSEGATGADVIRICKTANRRARHEARLVTTEDLIAAIGVDGVVDPQDLWRVAVHEAGHAIVAMAHSALRVGGLSLVSREKTAGHAAVSMARAGTLSPADLDAMLAALMGGRAAEELAFGDITAGSGGGDNSDLARATQMAVIAELSLGMRSEGLIWYPKVSGDRLVQLFGQRPDIEHAVRRRLDTAYTKARELIEARKPTLDLLAERLLARKVLSAKEVMDLAGKAGSEAIGPLACAL</sequence>
<dbReference type="Pfam" id="PF00004">
    <property type="entry name" value="AAA"/>
    <property type="match status" value="1"/>
</dbReference>
<dbReference type="Pfam" id="PF01434">
    <property type="entry name" value="Peptidase_M41"/>
    <property type="match status" value="1"/>
</dbReference>
<dbReference type="Proteomes" id="UP000000245">
    <property type="component" value="Chromosome"/>
</dbReference>
<dbReference type="SUPFAM" id="SSF52540">
    <property type="entry name" value="P-loop containing nucleoside triphosphate hydrolases"/>
    <property type="match status" value="1"/>
</dbReference>
<dbReference type="InterPro" id="IPR027417">
    <property type="entry name" value="P-loop_NTPase"/>
</dbReference>
<dbReference type="STRING" id="349163.Acry_1816"/>
<dbReference type="PANTHER" id="PTHR23076">
    <property type="entry name" value="METALLOPROTEASE M41 FTSH"/>
    <property type="match status" value="1"/>
</dbReference>
<dbReference type="InterPro" id="IPR003593">
    <property type="entry name" value="AAA+_ATPase"/>
</dbReference>
<keyword evidence="4" id="KW-1185">Reference proteome</keyword>
<reference evidence="3 4" key="1">
    <citation type="submission" date="2007-05" db="EMBL/GenBank/DDBJ databases">
        <title>Complete sequence of chromosome of Acidiphilium cryptum JF-5.</title>
        <authorList>
            <consortium name="US DOE Joint Genome Institute"/>
            <person name="Copeland A."/>
            <person name="Lucas S."/>
            <person name="Lapidus A."/>
            <person name="Barry K."/>
            <person name="Detter J.C."/>
            <person name="Glavina del Rio T."/>
            <person name="Hammon N."/>
            <person name="Israni S."/>
            <person name="Dalin E."/>
            <person name="Tice H."/>
            <person name="Pitluck S."/>
            <person name="Sims D."/>
            <person name="Brettin T."/>
            <person name="Bruce D."/>
            <person name="Han C."/>
            <person name="Schmutz J."/>
            <person name="Larimer F."/>
            <person name="Land M."/>
            <person name="Hauser L."/>
            <person name="Kyrpides N."/>
            <person name="Kim E."/>
            <person name="Magnuson T."/>
            <person name="Richardson P."/>
        </authorList>
    </citation>
    <scope>NUCLEOTIDE SEQUENCE [LARGE SCALE GENOMIC DNA]</scope>
    <source>
        <strain evidence="3 4">JF-5</strain>
    </source>
</reference>
<name>A5FZI6_ACICJ</name>
<dbReference type="InterPro" id="IPR000642">
    <property type="entry name" value="Peptidase_M41"/>
</dbReference>
<dbReference type="GO" id="GO:0030163">
    <property type="term" value="P:protein catabolic process"/>
    <property type="evidence" value="ECO:0007669"/>
    <property type="project" value="TreeGrafter"/>
</dbReference>
<dbReference type="GO" id="GO:0005524">
    <property type="term" value="F:ATP binding"/>
    <property type="evidence" value="ECO:0007669"/>
    <property type="project" value="UniProtKB-KW"/>
</dbReference>
<keyword evidence="1" id="KW-0067">ATP-binding</keyword>
<gene>
    <name evidence="3" type="ordered locus">Acry_1816</name>
</gene>
<dbReference type="InterPro" id="IPR037219">
    <property type="entry name" value="Peptidase_M41-like"/>
</dbReference>
<dbReference type="eggNOG" id="COG0465">
    <property type="taxonomic scope" value="Bacteria"/>
</dbReference>
<organism evidence="3 4">
    <name type="scientific">Acidiphilium cryptum (strain JF-5)</name>
    <dbReference type="NCBI Taxonomy" id="349163"/>
    <lineage>
        <taxon>Bacteria</taxon>
        <taxon>Pseudomonadati</taxon>
        <taxon>Pseudomonadota</taxon>
        <taxon>Alphaproteobacteria</taxon>
        <taxon>Acetobacterales</taxon>
        <taxon>Acidocellaceae</taxon>
        <taxon>Acidiphilium</taxon>
    </lineage>
</organism>
<dbReference type="HOGENOM" id="CLU_000688_20_0_5"/>
<accession>A5FZI6</accession>
<protein>
    <submittedName>
        <fullName evidence="3">AAA ATPase, central domain protein</fullName>
    </submittedName>
</protein>
<dbReference type="PROSITE" id="PS00674">
    <property type="entry name" value="AAA"/>
    <property type="match status" value="1"/>
</dbReference>
<dbReference type="GO" id="GO:0004222">
    <property type="term" value="F:metalloendopeptidase activity"/>
    <property type="evidence" value="ECO:0007669"/>
    <property type="project" value="InterPro"/>
</dbReference>
<dbReference type="Gene3D" id="3.40.50.300">
    <property type="entry name" value="P-loop containing nucleotide triphosphate hydrolases"/>
    <property type="match status" value="1"/>
</dbReference>
<dbReference type="PANTHER" id="PTHR23076:SF97">
    <property type="entry name" value="ATP-DEPENDENT ZINC METALLOPROTEASE YME1L1"/>
    <property type="match status" value="1"/>
</dbReference>
<dbReference type="InterPro" id="IPR003960">
    <property type="entry name" value="ATPase_AAA_CS"/>
</dbReference>
<comment type="similarity">
    <text evidence="1">Belongs to the AAA ATPase family.</text>
</comment>
<dbReference type="GO" id="GO:0016887">
    <property type="term" value="F:ATP hydrolysis activity"/>
    <property type="evidence" value="ECO:0007669"/>
    <property type="project" value="InterPro"/>
</dbReference>
<dbReference type="Gene3D" id="1.20.58.760">
    <property type="entry name" value="Peptidase M41"/>
    <property type="match status" value="1"/>
</dbReference>
<dbReference type="SMART" id="SM00382">
    <property type="entry name" value="AAA"/>
    <property type="match status" value="1"/>
</dbReference>
<dbReference type="GO" id="GO:0004176">
    <property type="term" value="F:ATP-dependent peptidase activity"/>
    <property type="evidence" value="ECO:0007669"/>
    <property type="project" value="InterPro"/>
</dbReference>
<evidence type="ECO:0000256" key="1">
    <source>
        <dbReference type="RuleBase" id="RU003651"/>
    </source>
</evidence>
<proteinExistence type="inferred from homology"/>
<dbReference type="KEGG" id="acr:Acry_1816"/>
<evidence type="ECO:0000313" key="4">
    <source>
        <dbReference type="Proteomes" id="UP000000245"/>
    </source>
</evidence>
<dbReference type="GO" id="GO:0005886">
    <property type="term" value="C:plasma membrane"/>
    <property type="evidence" value="ECO:0007669"/>
    <property type="project" value="TreeGrafter"/>
</dbReference>
<evidence type="ECO:0000313" key="3">
    <source>
        <dbReference type="EMBL" id="ABQ31018.1"/>
    </source>
</evidence>
<dbReference type="CDD" id="cd19481">
    <property type="entry name" value="RecA-like_protease"/>
    <property type="match status" value="1"/>
</dbReference>